<feature type="compositionally biased region" description="Low complexity" evidence="5">
    <location>
        <begin position="466"/>
        <end position="482"/>
    </location>
</feature>
<name>A0A4U1J6G9_9BACT</name>
<keyword evidence="4" id="KW-0067">ATP-binding</keyword>
<keyword evidence="3 7" id="KW-0418">Kinase</keyword>
<dbReference type="InterPro" id="IPR011009">
    <property type="entry name" value="Kinase-like_dom_sf"/>
</dbReference>
<dbReference type="Proteomes" id="UP000309215">
    <property type="component" value="Unassembled WGS sequence"/>
</dbReference>
<organism evidence="7 8">
    <name type="scientific">Polyangium fumosum</name>
    <dbReference type="NCBI Taxonomy" id="889272"/>
    <lineage>
        <taxon>Bacteria</taxon>
        <taxon>Pseudomonadati</taxon>
        <taxon>Myxococcota</taxon>
        <taxon>Polyangia</taxon>
        <taxon>Polyangiales</taxon>
        <taxon>Polyangiaceae</taxon>
        <taxon>Polyangium</taxon>
    </lineage>
</organism>
<feature type="region of interest" description="Disordered" evidence="5">
    <location>
        <begin position="428"/>
        <end position="522"/>
    </location>
</feature>
<dbReference type="PANTHER" id="PTHR43289">
    <property type="entry name" value="MITOGEN-ACTIVATED PROTEIN KINASE KINASE KINASE 20-RELATED"/>
    <property type="match status" value="1"/>
</dbReference>
<dbReference type="InterPro" id="IPR008271">
    <property type="entry name" value="Ser/Thr_kinase_AS"/>
</dbReference>
<protein>
    <submittedName>
        <fullName evidence="7">Serine/threonine protein kinase</fullName>
    </submittedName>
</protein>
<accession>A0A4U1J6G9</accession>
<keyword evidence="1" id="KW-0808">Transferase</keyword>
<evidence type="ECO:0000256" key="1">
    <source>
        <dbReference type="ARBA" id="ARBA00022679"/>
    </source>
</evidence>
<evidence type="ECO:0000259" key="6">
    <source>
        <dbReference type="PROSITE" id="PS50011"/>
    </source>
</evidence>
<keyword evidence="2" id="KW-0547">Nucleotide-binding</keyword>
<dbReference type="Gene3D" id="1.10.510.10">
    <property type="entry name" value="Transferase(Phosphotransferase) domain 1"/>
    <property type="match status" value="1"/>
</dbReference>
<dbReference type="CDD" id="cd14014">
    <property type="entry name" value="STKc_PknB_like"/>
    <property type="match status" value="1"/>
</dbReference>
<dbReference type="PANTHER" id="PTHR43289:SF6">
    <property type="entry name" value="SERINE_THREONINE-PROTEIN KINASE NEKL-3"/>
    <property type="match status" value="1"/>
</dbReference>
<dbReference type="EMBL" id="SSMQ01000033">
    <property type="protein sequence ID" value="TKD02734.1"/>
    <property type="molecule type" value="Genomic_DNA"/>
</dbReference>
<dbReference type="AlphaFoldDB" id="A0A4U1J6G9"/>
<keyword evidence="8" id="KW-1185">Reference proteome</keyword>
<dbReference type="SUPFAM" id="SSF56112">
    <property type="entry name" value="Protein kinase-like (PK-like)"/>
    <property type="match status" value="1"/>
</dbReference>
<evidence type="ECO:0000256" key="5">
    <source>
        <dbReference type="SAM" id="MobiDB-lite"/>
    </source>
</evidence>
<feature type="region of interest" description="Disordered" evidence="5">
    <location>
        <begin position="367"/>
        <end position="403"/>
    </location>
</feature>
<dbReference type="SMART" id="SM00220">
    <property type="entry name" value="S_TKc"/>
    <property type="match status" value="1"/>
</dbReference>
<evidence type="ECO:0000256" key="2">
    <source>
        <dbReference type="ARBA" id="ARBA00022741"/>
    </source>
</evidence>
<sequence>MLACRIGYLQGHGRISTPHPGSARRFSSNRRRAMVPAMSAGPLSPGSVFADRYEVVRCIATGGMGAVYEVVHAETQRHCALKVMLPHCIQSDQLRGRFRQEARVAANVQSQHIVDVLDAGIDAPSGMPFLVMELLRGEDLGKRVRRLGPLSPTEVIEHLRQTALALDKTHRAGIVHRDLKPDNLFLCAPDEGPPRIKVLDFGIAKILAASASQAGTTRSMGTPLYMAPEQFDEDSSVSPATDVFALGMIAYTLLCGVAYWYKETESGLNVFAFATRVCRGPQEPASARAEQAGVELPPAFDAWFARTTAFAPDDRFPSAAEAVRALAEVLGQPAPSFPTTTGAGETPLPAQAPLGPARLRLVPSDRPALSKTGREAVTLTAPPVAPRAASGGTAAPPDKPPRRIRNTTLLALGLLGVGALATGVFLAAPPTPPPAPTTEDTPPRSSASPPIVDVSPLPAPAPSPLLPTTAEAPPTSSAVAAPSPTPAPSSTPRASSTKASARPPATSTATPTPRSTSIYVRD</sequence>
<dbReference type="OrthoDB" id="9801841at2"/>
<gene>
    <name evidence="7" type="ORF">E8A74_27935</name>
</gene>
<dbReference type="Gene3D" id="3.30.200.20">
    <property type="entry name" value="Phosphorylase Kinase, domain 1"/>
    <property type="match status" value="1"/>
</dbReference>
<keyword evidence="7" id="KW-0723">Serine/threonine-protein kinase</keyword>
<dbReference type="InterPro" id="IPR000719">
    <property type="entry name" value="Prot_kinase_dom"/>
</dbReference>
<dbReference type="PROSITE" id="PS50011">
    <property type="entry name" value="PROTEIN_KINASE_DOM"/>
    <property type="match status" value="1"/>
</dbReference>
<proteinExistence type="predicted"/>
<feature type="domain" description="Protein kinase" evidence="6">
    <location>
        <begin position="53"/>
        <end position="349"/>
    </location>
</feature>
<feature type="region of interest" description="Disordered" evidence="5">
    <location>
        <begin position="334"/>
        <end position="354"/>
    </location>
</feature>
<feature type="compositionally biased region" description="Low complexity" evidence="5">
    <location>
        <begin position="490"/>
        <end position="522"/>
    </location>
</feature>
<reference evidence="7 8" key="1">
    <citation type="submission" date="2019-04" db="EMBL/GenBank/DDBJ databases">
        <authorList>
            <person name="Li Y."/>
            <person name="Wang J."/>
        </authorList>
    </citation>
    <scope>NUCLEOTIDE SEQUENCE [LARGE SCALE GENOMIC DNA]</scope>
    <source>
        <strain evidence="7 8">DSM 14668</strain>
    </source>
</reference>
<evidence type="ECO:0000313" key="8">
    <source>
        <dbReference type="Proteomes" id="UP000309215"/>
    </source>
</evidence>
<evidence type="ECO:0000313" key="7">
    <source>
        <dbReference type="EMBL" id="TKD02734.1"/>
    </source>
</evidence>
<dbReference type="Pfam" id="PF00069">
    <property type="entry name" value="Pkinase"/>
    <property type="match status" value="1"/>
</dbReference>
<dbReference type="GO" id="GO:0005524">
    <property type="term" value="F:ATP binding"/>
    <property type="evidence" value="ECO:0007669"/>
    <property type="project" value="UniProtKB-KW"/>
</dbReference>
<dbReference type="PROSITE" id="PS00108">
    <property type="entry name" value="PROTEIN_KINASE_ST"/>
    <property type="match status" value="1"/>
</dbReference>
<comment type="caution">
    <text evidence="7">The sequence shown here is derived from an EMBL/GenBank/DDBJ whole genome shotgun (WGS) entry which is preliminary data.</text>
</comment>
<dbReference type="GO" id="GO:0004674">
    <property type="term" value="F:protein serine/threonine kinase activity"/>
    <property type="evidence" value="ECO:0007669"/>
    <property type="project" value="UniProtKB-KW"/>
</dbReference>
<evidence type="ECO:0000256" key="4">
    <source>
        <dbReference type="ARBA" id="ARBA00022840"/>
    </source>
</evidence>
<evidence type="ECO:0000256" key="3">
    <source>
        <dbReference type="ARBA" id="ARBA00022777"/>
    </source>
</evidence>